<dbReference type="Proteomes" id="UP000420635">
    <property type="component" value="Unassembled WGS sequence"/>
</dbReference>
<dbReference type="EMBL" id="VZBQ01000059">
    <property type="protein sequence ID" value="MQN89363.1"/>
    <property type="molecule type" value="Genomic_DNA"/>
</dbReference>
<evidence type="ECO:0000259" key="1">
    <source>
        <dbReference type="Pfam" id="PF18864"/>
    </source>
</evidence>
<sequence>MKELINKIIQDLGDEKPISGILLKSQIVASELGNQEFSNWIFHEQNGYTDVKSLPDYRKLGAIVKVNVTVPFQGRWTNITLPNGVFGDEKVNEIFFQAQLLQSLTEIETLCKGKEKGSLTCSLPAIAYIEANKVVRGNVERVWQECSTASALHIVDVFKSKLLDFFLKLNKEIEGGIDFSQISGQEKINQIMNNTFVNATIANMGSGSIQTGDVSGNSTNMMTVSPKNREEMQEIVGKLSDIVSSIDNDDLHETLATINEEISKPNWCKKTLKMAFNALGGIATGIAANIATNQVAPLVAQALALL</sequence>
<evidence type="ECO:0000313" key="3">
    <source>
        <dbReference type="Proteomes" id="UP000420635"/>
    </source>
</evidence>
<protein>
    <recommendedName>
        <fullName evidence="1">AbiTii domain-containing protein</fullName>
    </recommendedName>
</protein>
<dbReference type="InterPro" id="IPR041304">
    <property type="entry name" value="AbiTii"/>
</dbReference>
<comment type="caution">
    <text evidence="2">The sequence shown here is derived from an EMBL/GenBank/DDBJ whole genome shotgun (WGS) entry which is preliminary data.</text>
</comment>
<dbReference type="AlphaFoldDB" id="A0A646HI39"/>
<accession>A0A646HI39</accession>
<reference evidence="3" key="1">
    <citation type="submission" date="2019-09" db="EMBL/GenBank/DDBJ databases">
        <title>Distinct polysaccharide growth profiles of human intestinal Prevotella copri isolates.</title>
        <authorList>
            <person name="Fehlner-Peach H."/>
            <person name="Magnabosco C."/>
            <person name="Raghavan V."/>
            <person name="Scher J.U."/>
            <person name="Tett A."/>
            <person name="Cox L.M."/>
            <person name="Gottsegen C."/>
            <person name="Watters A."/>
            <person name="Wiltshire- Gordon J.D."/>
            <person name="Segata N."/>
            <person name="Bonneau R."/>
            <person name="Littman D.R."/>
        </authorList>
    </citation>
    <scope>NUCLEOTIDE SEQUENCE [LARGE SCALE GENOMIC DNA]</scope>
    <source>
        <strain evidence="3">iP54</strain>
    </source>
</reference>
<proteinExistence type="predicted"/>
<gene>
    <name evidence="2" type="ORF">F7D59_05710</name>
</gene>
<name>A0A646HI39_9BACT</name>
<dbReference type="Pfam" id="PF18864">
    <property type="entry name" value="AbiTii"/>
    <property type="match status" value="1"/>
</dbReference>
<organism evidence="2 3">
    <name type="scientific">Segatella copri</name>
    <dbReference type="NCBI Taxonomy" id="165179"/>
    <lineage>
        <taxon>Bacteria</taxon>
        <taxon>Pseudomonadati</taxon>
        <taxon>Bacteroidota</taxon>
        <taxon>Bacteroidia</taxon>
        <taxon>Bacteroidales</taxon>
        <taxon>Prevotellaceae</taxon>
        <taxon>Segatella</taxon>
    </lineage>
</organism>
<dbReference type="RefSeq" id="WP_153113152.1">
    <property type="nucleotide sequence ID" value="NZ_VZAS01000075.1"/>
</dbReference>
<feature type="domain" description="AbiTii" evidence="1">
    <location>
        <begin position="3"/>
        <end position="181"/>
    </location>
</feature>
<evidence type="ECO:0000313" key="2">
    <source>
        <dbReference type="EMBL" id="MQN89363.1"/>
    </source>
</evidence>